<dbReference type="EMBL" id="LCIR01000008">
    <property type="protein sequence ID" value="KKT59721.1"/>
    <property type="molecule type" value="Genomic_DNA"/>
</dbReference>
<name>A0A0G1IK20_9BACT</name>
<proteinExistence type="predicted"/>
<comment type="caution">
    <text evidence="2">The sequence shown here is derived from an EMBL/GenBank/DDBJ whole genome shotgun (WGS) entry which is preliminary data.</text>
</comment>
<feature type="transmembrane region" description="Helical" evidence="1">
    <location>
        <begin position="6"/>
        <end position="28"/>
    </location>
</feature>
<keyword evidence="1" id="KW-1133">Transmembrane helix</keyword>
<evidence type="ECO:0000256" key="1">
    <source>
        <dbReference type="SAM" id="Phobius"/>
    </source>
</evidence>
<organism evidence="2 3">
    <name type="scientific">Candidatus Giovannonibacteria bacterium GW2011_GWA1_44_25</name>
    <dbReference type="NCBI Taxonomy" id="1618645"/>
    <lineage>
        <taxon>Bacteria</taxon>
        <taxon>Candidatus Giovannoniibacteriota</taxon>
    </lineage>
</organism>
<dbReference type="Proteomes" id="UP000034087">
    <property type="component" value="Unassembled WGS sequence"/>
</dbReference>
<keyword evidence="1" id="KW-0812">Transmembrane</keyword>
<accession>A0A0G1IK20</accession>
<evidence type="ECO:0000313" key="2">
    <source>
        <dbReference type="EMBL" id="KKT59721.1"/>
    </source>
</evidence>
<gene>
    <name evidence="2" type="ORF">UW53_C0008G0004</name>
</gene>
<keyword evidence="1" id="KW-0472">Membrane</keyword>
<sequence length="170" mass="20057">MQVEYLQAVVLFLLACWILAAAFHSYFIPALDTSSRDHILDFIISKKGLKIKPELALPDIYILSIQDVAGANLITMPILEASGMPDFYVERYHKTWNRILIAEGCRQNILVHSLVHYVQFEYEPALMSLKEKEKEAWDITKQYLKHYYPWRYWALTIPYGFYNWWTSAPY</sequence>
<evidence type="ECO:0000313" key="3">
    <source>
        <dbReference type="Proteomes" id="UP000034087"/>
    </source>
</evidence>
<protein>
    <submittedName>
        <fullName evidence="2">Uncharacterized protein</fullName>
    </submittedName>
</protein>
<reference evidence="2 3" key="1">
    <citation type="journal article" date="2015" name="Nature">
        <title>rRNA introns, odd ribosomes, and small enigmatic genomes across a large radiation of phyla.</title>
        <authorList>
            <person name="Brown C.T."/>
            <person name="Hug L.A."/>
            <person name="Thomas B.C."/>
            <person name="Sharon I."/>
            <person name="Castelle C.J."/>
            <person name="Singh A."/>
            <person name="Wilkins M.J."/>
            <person name="Williams K.H."/>
            <person name="Banfield J.F."/>
        </authorList>
    </citation>
    <scope>NUCLEOTIDE SEQUENCE [LARGE SCALE GENOMIC DNA]</scope>
</reference>
<dbReference type="AlphaFoldDB" id="A0A0G1IK20"/>